<organism evidence="12 13">
    <name type="scientific">Hirsutella minnesotensis 3608</name>
    <dbReference type="NCBI Taxonomy" id="1043627"/>
    <lineage>
        <taxon>Eukaryota</taxon>
        <taxon>Fungi</taxon>
        <taxon>Dikarya</taxon>
        <taxon>Ascomycota</taxon>
        <taxon>Pezizomycotina</taxon>
        <taxon>Sordariomycetes</taxon>
        <taxon>Hypocreomycetidae</taxon>
        <taxon>Hypocreales</taxon>
        <taxon>Ophiocordycipitaceae</taxon>
        <taxon>Hirsutella</taxon>
    </lineage>
</organism>
<feature type="domain" description="Essential protein Yae1 N-terminal" evidence="11">
    <location>
        <begin position="74"/>
        <end position="112"/>
    </location>
</feature>
<comment type="similarity">
    <text evidence="4">Belongs to the YAE1 family.</text>
</comment>
<evidence type="ECO:0000259" key="11">
    <source>
        <dbReference type="Pfam" id="PF09811"/>
    </source>
</evidence>
<dbReference type="Pfam" id="PF09811">
    <property type="entry name" value="Yae1_N"/>
    <property type="match status" value="1"/>
</dbReference>
<dbReference type="OrthoDB" id="20086at2759"/>
<sequence length="233" mass="25588">MHHQPVGTFAEEDGWASPAHDGLVPRELDWTTQDTGQTPLDDVFESAPSEHRSVQEAAHPSDMPRLQSEHTTAGYREGITLAKESTIQAGFDEGFGLGATIGLRAGRLLGMLEGIQEAIKTSADGAVAQEQDLFAEARHELATSRIFDSAYWAPDGNWTFDVHPTEGEDIVFADVANAHPLIRKWSGVVDRQMKLWKIDETILAAEPNQQPDTLDTEPTPIVAPSTARRPLDW</sequence>
<dbReference type="EMBL" id="KQ030515">
    <property type="protein sequence ID" value="KJZ75751.1"/>
    <property type="molecule type" value="Genomic_DNA"/>
</dbReference>
<dbReference type="GO" id="GO:0005634">
    <property type="term" value="C:nucleus"/>
    <property type="evidence" value="ECO:0007669"/>
    <property type="project" value="UniProtKB-SubCell"/>
</dbReference>
<dbReference type="GO" id="GO:0005737">
    <property type="term" value="C:cytoplasm"/>
    <property type="evidence" value="ECO:0007669"/>
    <property type="project" value="UniProtKB-SubCell"/>
</dbReference>
<proteinExistence type="inferred from homology"/>
<keyword evidence="8" id="KW-0963">Cytoplasm</keyword>
<dbReference type="InterPro" id="IPR038881">
    <property type="entry name" value="Yae1-like"/>
</dbReference>
<keyword evidence="9" id="KW-0539">Nucleus</keyword>
<evidence type="ECO:0000256" key="4">
    <source>
        <dbReference type="ARBA" id="ARBA00007096"/>
    </source>
</evidence>
<evidence type="ECO:0000256" key="1">
    <source>
        <dbReference type="ARBA" id="ARBA00003836"/>
    </source>
</evidence>
<evidence type="ECO:0000256" key="6">
    <source>
        <dbReference type="ARBA" id="ARBA00017286"/>
    </source>
</evidence>
<evidence type="ECO:0000256" key="2">
    <source>
        <dbReference type="ARBA" id="ARBA00004123"/>
    </source>
</evidence>
<comment type="subcellular location">
    <subcellularLocation>
        <location evidence="3">Cytoplasm</location>
    </subcellularLocation>
    <subcellularLocation>
        <location evidence="2">Nucleus</location>
    </subcellularLocation>
</comment>
<name>A0A0F7ZKX8_9HYPO</name>
<evidence type="ECO:0000256" key="3">
    <source>
        <dbReference type="ARBA" id="ARBA00004496"/>
    </source>
</evidence>
<dbReference type="AlphaFoldDB" id="A0A0F7ZKX8"/>
<evidence type="ECO:0000256" key="5">
    <source>
        <dbReference type="ARBA" id="ARBA00011427"/>
    </source>
</evidence>
<protein>
    <recommendedName>
        <fullName evidence="7">Protein YAE1</fullName>
    </recommendedName>
    <alternativeName>
        <fullName evidence="6">Protein yae1</fullName>
    </alternativeName>
</protein>
<dbReference type="Proteomes" id="UP000054481">
    <property type="component" value="Unassembled WGS sequence"/>
</dbReference>
<evidence type="ECO:0000313" key="12">
    <source>
        <dbReference type="EMBL" id="KJZ75751.1"/>
    </source>
</evidence>
<evidence type="ECO:0000256" key="9">
    <source>
        <dbReference type="ARBA" id="ARBA00023242"/>
    </source>
</evidence>
<dbReference type="PANTHER" id="PTHR18829">
    <property type="entry name" value="PROTEIN YAE1 HOMOLOG"/>
    <property type="match status" value="1"/>
</dbReference>
<dbReference type="PANTHER" id="PTHR18829:SF0">
    <property type="entry name" value="PROTEIN YAE1 HOMOLOG"/>
    <property type="match status" value="1"/>
</dbReference>
<evidence type="ECO:0000256" key="7">
    <source>
        <dbReference type="ARBA" id="ARBA00018400"/>
    </source>
</evidence>
<comment type="subunit">
    <text evidence="5">May form a complex with LTO1.</text>
</comment>
<feature type="region of interest" description="Disordered" evidence="10">
    <location>
        <begin position="207"/>
        <end position="233"/>
    </location>
</feature>
<comment type="function">
    <text evidence="1">The complex LTO1:YAE1 may function as a target specific adapter that probably recruits apo-RPLI1 to the cytosolic iron-sulfur protein assembly (CIA) complex machinery. May be required for biogenesis of the large ribosomal subunit and initiation of translation.</text>
</comment>
<evidence type="ECO:0000256" key="10">
    <source>
        <dbReference type="SAM" id="MobiDB-lite"/>
    </source>
</evidence>
<feature type="region of interest" description="Disordered" evidence="10">
    <location>
        <begin position="1"/>
        <end position="67"/>
    </location>
</feature>
<reference evidence="12 13" key="1">
    <citation type="journal article" date="2014" name="Genome Biol. Evol.">
        <title>Comparative genomics and transcriptomics analyses reveal divergent lifestyle features of nematode endoparasitic fungus Hirsutella minnesotensis.</title>
        <authorList>
            <person name="Lai Y."/>
            <person name="Liu K."/>
            <person name="Zhang X."/>
            <person name="Zhang X."/>
            <person name="Li K."/>
            <person name="Wang N."/>
            <person name="Shu C."/>
            <person name="Wu Y."/>
            <person name="Wang C."/>
            <person name="Bushley K.E."/>
            <person name="Xiang M."/>
            <person name="Liu X."/>
        </authorList>
    </citation>
    <scope>NUCLEOTIDE SEQUENCE [LARGE SCALE GENOMIC DNA]</scope>
    <source>
        <strain evidence="12 13">3608</strain>
    </source>
</reference>
<evidence type="ECO:0000313" key="13">
    <source>
        <dbReference type="Proteomes" id="UP000054481"/>
    </source>
</evidence>
<dbReference type="InterPro" id="IPR019191">
    <property type="entry name" value="Essential_protein_Yae1_N"/>
</dbReference>
<accession>A0A0F7ZKX8</accession>
<keyword evidence="13" id="KW-1185">Reference proteome</keyword>
<evidence type="ECO:0000256" key="8">
    <source>
        <dbReference type="ARBA" id="ARBA00022490"/>
    </source>
</evidence>
<gene>
    <name evidence="12" type="ORF">HIM_04908</name>
</gene>